<evidence type="ECO:0000259" key="2">
    <source>
        <dbReference type="Pfam" id="PF13625"/>
    </source>
</evidence>
<gene>
    <name evidence="3" type="ORF">CJ204_01230</name>
</gene>
<organism evidence="3 4">
    <name type="scientific">Corynebacterium xerosis</name>
    <dbReference type="NCBI Taxonomy" id="1725"/>
    <lineage>
        <taxon>Bacteria</taxon>
        <taxon>Bacillati</taxon>
        <taxon>Actinomycetota</taxon>
        <taxon>Actinomycetes</taxon>
        <taxon>Mycobacteriales</taxon>
        <taxon>Corynebacteriaceae</taxon>
        <taxon>Corynebacterium</taxon>
    </lineage>
</organism>
<dbReference type="Proteomes" id="UP000235363">
    <property type="component" value="Unassembled WGS sequence"/>
</dbReference>
<sequence>MTHATPFPPFRRWLAARSDGFLADVLRNRPDALSPPPRSSDALAGRLQLRSSVHRALADLDALELGVLEAAIDLGGDAEPVRAADVVDELRSSLAAAGVPAKDRPTIAHAREALDGLRSRALIHGDGPGGAGAFSGRSTRKSADDWEDHLMVADEAVAALPPGWRLIPRPGEPSVAELRSALDAADERQKKLLGTLAEAGGLGTTRDASEDADPSLPVPRLIGAGLLERIDDATVRLPGRVRALLRGTVPPDGPPMLRPGAVATVEMRDVDGAAAGAALELLRQVRALLELLGERAAPTLKDGTIGVREHRRLVESLGVGDAGLARVVAMSASAGLIHVGTPRPLPEDDSGGDYLAPTVLADTFLEEPAAQRWARLITGWLASEEAPWMVGAEGPAGKPLALLSPDARRAGAPELRTRLLRLLCEGVEPGSGIADVRARFASHRPISSSHCPDDVLAEILSEFAVLGLAAPVGGGAGSVIGAGASGAGRAAAGEVGEAGALHDDDLAGALAAFLPKPATQFIVQADLTLLVPSPAEGTFLETLESFTDLESPGLASVHRISEESVRRALDAGTSVADLHGFLSDRAIGEVPQSVTYLIDDVARRHGRLRGGPAAAYLRCEDPALLAQVMADPIAEHLGLRRLAETVAIAQVAPPAMIAALRDAGLSAIAEDPLGAALDLRPRPHRVPEAPRRPAPPARADDGRISQALQAIQAGDRAADTGDGTRIDMDDDPATGAAAQALLHRAARSGSDVTIGFVDRNGRAGRRKVRPVTVSGGQVDAVDPATGQVLRFLLHRVTEVVLDA</sequence>
<comment type="caution">
    <text evidence="3">The sequence shown here is derived from an EMBL/GenBank/DDBJ whole genome shotgun (WGS) entry which is preliminary data.</text>
</comment>
<accession>A0A2N6T2A9</accession>
<evidence type="ECO:0000256" key="1">
    <source>
        <dbReference type="SAM" id="MobiDB-lite"/>
    </source>
</evidence>
<name>A0A2N6T2A9_9CORY</name>
<dbReference type="Pfam" id="PF13625">
    <property type="entry name" value="Helicase_C_3"/>
    <property type="match status" value="1"/>
</dbReference>
<dbReference type="RefSeq" id="WP_102211822.1">
    <property type="nucleotide sequence ID" value="NZ_PNHF01000001.1"/>
</dbReference>
<feature type="region of interest" description="Disordered" evidence="1">
    <location>
        <begin position="678"/>
        <end position="702"/>
    </location>
</feature>
<proteinExistence type="predicted"/>
<dbReference type="AlphaFoldDB" id="A0A2N6T2A9"/>
<dbReference type="InterPro" id="IPR032830">
    <property type="entry name" value="XPB/Ssl2_N"/>
</dbReference>
<feature type="compositionally biased region" description="Basic and acidic residues" evidence="1">
    <location>
        <begin position="679"/>
        <end position="691"/>
    </location>
</feature>
<reference evidence="3 4" key="1">
    <citation type="submission" date="2017-09" db="EMBL/GenBank/DDBJ databases">
        <title>Bacterial strain isolated from the female urinary microbiota.</title>
        <authorList>
            <person name="Thomas-White K."/>
            <person name="Kumar N."/>
            <person name="Forster S."/>
            <person name="Putonti C."/>
            <person name="Lawley T."/>
            <person name="Wolfe A.J."/>
        </authorList>
    </citation>
    <scope>NUCLEOTIDE SEQUENCE [LARGE SCALE GENOMIC DNA]</scope>
    <source>
        <strain evidence="3 4">UMB0908</strain>
    </source>
</reference>
<dbReference type="EMBL" id="PNHF01000001">
    <property type="protein sequence ID" value="PMC63467.1"/>
    <property type="molecule type" value="Genomic_DNA"/>
</dbReference>
<feature type="domain" description="Helicase XPB/Ssl2 N-terminal" evidence="2">
    <location>
        <begin position="521"/>
        <end position="643"/>
    </location>
</feature>
<protein>
    <recommendedName>
        <fullName evidence="2">Helicase XPB/Ssl2 N-terminal domain-containing protein</fullName>
    </recommendedName>
</protein>
<evidence type="ECO:0000313" key="3">
    <source>
        <dbReference type="EMBL" id="PMC63467.1"/>
    </source>
</evidence>
<evidence type="ECO:0000313" key="4">
    <source>
        <dbReference type="Proteomes" id="UP000235363"/>
    </source>
</evidence>